<evidence type="ECO:0000313" key="10">
    <source>
        <dbReference type="RefSeq" id="XP_011297765.1"/>
    </source>
</evidence>
<dbReference type="Pfam" id="PF02260">
    <property type="entry name" value="FATC"/>
    <property type="match status" value="1"/>
</dbReference>
<dbReference type="GO" id="GO:0000723">
    <property type="term" value="P:telomere maintenance"/>
    <property type="evidence" value="ECO:0007669"/>
    <property type="project" value="TreeGrafter"/>
</dbReference>
<evidence type="ECO:0000256" key="1">
    <source>
        <dbReference type="ARBA" id="ARBA00012513"/>
    </source>
</evidence>
<keyword evidence="9" id="KW-1185">Reference proteome</keyword>
<name>A0A9R1SV92_9HYME</name>
<dbReference type="PANTHER" id="PTHR11139">
    <property type="entry name" value="ATAXIA TELANGIECTASIA MUTATED ATM -RELATED"/>
    <property type="match status" value="1"/>
</dbReference>
<dbReference type="Proteomes" id="UP000694866">
    <property type="component" value="Unplaced"/>
</dbReference>
<dbReference type="SMART" id="SM00146">
    <property type="entry name" value="PI3Kc"/>
    <property type="match status" value="1"/>
</dbReference>
<evidence type="ECO:0000256" key="4">
    <source>
        <dbReference type="ARBA" id="ARBA00022777"/>
    </source>
</evidence>
<dbReference type="InterPro" id="IPR050517">
    <property type="entry name" value="DDR_Repair_Kinase"/>
</dbReference>
<dbReference type="InterPro" id="IPR046804">
    <property type="entry name" value="DNA-PKcs_N"/>
</dbReference>
<dbReference type="PROSITE" id="PS50290">
    <property type="entry name" value="PI3_4_KINASE_3"/>
    <property type="match status" value="1"/>
</dbReference>
<keyword evidence="4" id="KW-0418">Kinase</keyword>
<dbReference type="InterPro" id="IPR046803">
    <property type="entry name" value="DNAPKcs_CC1-2"/>
</dbReference>
<evidence type="ECO:0000313" key="9">
    <source>
        <dbReference type="Proteomes" id="UP000694866"/>
    </source>
</evidence>
<evidence type="ECO:0000259" key="8">
    <source>
        <dbReference type="PROSITE" id="PS51190"/>
    </source>
</evidence>
<dbReference type="InterPro" id="IPR045581">
    <property type="entry name" value="DNAPKcs_CC5"/>
</dbReference>
<evidence type="ECO:0000256" key="2">
    <source>
        <dbReference type="ARBA" id="ARBA00022679"/>
    </source>
</evidence>
<keyword evidence="3" id="KW-0547">Nucleotide-binding</keyword>
<dbReference type="Pfam" id="PF08163">
    <property type="entry name" value="DNAPKcs_CC3"/>
    <property type="match status" value="1"/>
</dbReference>
<dbReference type="SMART" id="SM01343">
    <property type="entry name" value="FATC"/>
    <property type="match status" value="1"/>
</dbReference>
<dbReference type="EC" id="2.7.11.1" evidence="1"/>
<dbReference type="KEGG" id="fas:105263328"/>
<dbReference type="Pfam" id="PF20502">
    <property type="entry name" value="DNAPKcs_CC1-2"/>
    <property type="match status" value="2"/>
</dbReference>
<dbReference type="GO" id="GO:0005634">
    <property type="term" value="C:nucleus"/>
    <property type="evidence" value="ECO:0007669"/>
    <property type="project" value="InterPro"/>
</dbReference>
<dbReference type="InterPro" id="IPR003152">
    <property type="entry name" value="FATC_dom"/>
</dbReference>
<dbReference type="SUPFAM" id="SSF56112">
    <property type="entry name" value="Protein kinase-like (PK-like)"/>
    <property type="match status" value="1"/>
</dbReference>
<evidence type="ECO:0000259" key="7">
    <source>
        <dbReference type="PROSITE" id="PS50290"/>
    </source>
</evidence>
<dbReference type="GO" id="GO:0004674">
    <property type="term" value="F:protein serine/threonine kinase activity"/>
    <property type="evidence" value="ECO:0007669"/>
    <property type="project" value="UniProtKB-EC"/>
</dbReference>
<keyword evidence="6" id="KW-0234">DNA repair</keyword>
<dbReference type="InterPro" id="IPR012582">
    <property type="entry name" value="DNAPKcs_CC3"/>
</dbReference>
<dbReference type="Pfam" id="PF00454">
    <property type="entry name" value="PI3_PI4_kinase"/>
    <property type="match status" value="1"/>
</dbReference>
<dbReference type="PROSITE" id="PS51190">
    <property type="entry name" value="FATC"/>
    <property type="match status" value="1"/>
</dbReference>
<dbReference type="Pfam" id="PF20500">
    <property type="entry name" value="DNA-PKcs_N"/>
    <property type="match status" value="1"/>
</dbReference>
<keyword evidence="6" id="KW-0227">DNA damage</keyword>
<evidence type="ECO:0000256" key="5">
    <source>
        <dbReference type="ARBA" id="ARBA00022840"/>
    </source>
</evidence>
<gene>
    <name evidence="10" type="primary">LOC105263328</name>
</gene>
<dbReference type="PROSITE" id="PS00916">
    <property type="entry name" value="PI3_4_KINASE_2"/>
    <property type="match status" value="1"/>
</dbReference>
<feature type="domain" description="PI3K/PI4K catalytic" evidence="7">
    <location>
        <begin position="3356"/>
        <end position="3695"/>
    </location>
</feature>
<proteinExistence type="predicted"/>
<keyword evidence="5" id="KW-0067">ATP-binding</keyword>
<dbReference type="SMART" id="SM01344">
    <property type="entry name" value="NUC194"/>
    <property type="match status" value="1"/>
</dbReference>
<dbReference type="GeneID" id="105263328"/>
<dbReference type="InterPro" id="IPR000403">
    <property type="entry name" value="PI3/4_kinase_cat_dom"/>
</dbReference>
<keyword evidence="2" id="KW-0808">Transferase</keyword>
<dbReference type="SUPFAM" id="SSF48371">
    <property type="entry name" value="ARM repeat"/>
    <property type="match status" value="2"/>
</dbReference>
<protein>
    <recommendedName>
        <fullName evidence="1">non-specific serine/threonine protein kinase</fullName>
        <ecNumber evidence="1">2.7.11.1</ecNumber>
    </recommendedName>
</protein>
<dbReference type="InterPro" id="IPR011009">
    <property type="entry name" value="Kinase-like_dom_sf"/>
</dbReference>
<dbReference type="GO" id="GO:0006303">
    <property type="term" value="P:double-strand break repair via nonhomologous end joining"/>
    <property type="evidence" value="ECO:0007669"/>
    <property type="project" value="InterPro"/>
</dbReference>
<accession>A0A9R1SV92</accession>
<dbReference type="GO" id="GO:0005524">
    <property type="term" value="F:ATP binding"/>
    <property type="evidence" value="ECO:0007669"/>
    <property type="project" value="UniProtKB-KW"/>
</dbReference>
<dbReference type="OrthoDB" id="431717at2759"/>
<evidence type="ECO:0000256" key="6">
    <source>
        <dbReference type="ARBA" id="ARBA00023204"/>
    </source>
</evidence>
<dbReference type="Gene3D" id="1.25.10.10">
    <property type="entry name" value="Leucine-rich Repeat Variant"/>
    <property type="match status" value="1"/>
</dbReference>
<organism evidence="9 10">
    <name type="scientific">Fopius arisanus</name>
    <dbReference type="NCBI Taxonomy" id="64838"/>
    <lineage>
        <taxon>Eukaryota</taxon>
        <taxon>Metazoa</taxon>
        <taxon>Ecdysozoa</taxon>
        <taxon>Arthropoda</taxon>
        <taxon>Hexapoda</taxon>
        <taxon>Insecta</taxon>
        <taxon>Pterygota</taxon>
        <taxon>Neoptera</taxon>
        <taxon>Endopterygota</taxon>
        <taxon>Hymenoptera</taxon>
        <taxon>Apocrita</taxon>
        <taxon>Ichneumonoidea</taxon>
        <taxon>Braconidae</taxon>
        <taxon>Opiinae</taxon>
        <taxon>Fopius</taxon>
    </lineage>
</organism>
<dbReference type="PANTHER" id="PTHR11139:SF68">
    <property type="entry name" value="DNA-DEPENDENT PROTEIN KINASE CATALYTIC SUBUNIT"/>
    <property type="match status" value="1"/>
</dbReference>
<dbReference type="InterPro" id="IPR036940">
    <property type="entry name" value="PI3/4_kinase_cat_sf"/>
</dbReference>
<dbReference type="Gene3D" id="1.10.1070.11">
    <property type="entry name" value="Phosphatidylinositol 3-/4-kinase, catalytic domain"/>
    <property type="match status" value="1"/>
</dbReference>
<dbReference type="InterPro" id="IPR011989">
    <property type="entry name" value="ARM-like"/>
</dbReference>
<dbReference type="InterPro" id="IPR018936">
    <property type="entry name" value="PI3/4_kinase_CS"/>
</dbReference>
<dbReference type="InterPro" id="IPR016024">
    <property type="entry name" value="ARM-type_fold"/>
</dbReference>
<evidence type="ECO:0000256" key="3">
    <source>
        <dbReference type="ARBA" id="ARBA00022741"/>
    </source>
</evidence>
<feature type="domain" description="FATC" evidence="8">
    <location>
        <begin position="3710"/>
        <end position="3742"/>
    </location>
</feature>
<dbReference type="Gene3D" id="3.30.1010.10">
    <property type="entry name" value="Phosphatidylinositol 3-kinase Catalytic Subunit, Chain A, domain 4"/>
    <property type="match status" value="1"/>
</dbReference>
<sequence length="3742" mass="431428">MAVSCEFVNIFRRNWKDKNYDELERLFKEAPRYLQNLLPSQIGPLLEELVADDGLPKFLRDSINQVRFSSSYDSSTREGFYLLKYLFTTFSENFHPYLRTTATICELGIKFKISHYTKRAACHVFISLTRTFPEFSAGFDDFVNECMDKLNRYGDEKLLILQVLCTISRHHPGLPGIGINKYRLQLNVLQMLKDACDTRKTPYRIGVALDSLTELLHNFPLTKETLAQNLYTCLRVMCTSLNFIDQYKGLAESVITLLAQHMQQLEAFICEDYNLWHDFLKTLTRHDTLASLARDALRIFYKLLVESLKRGQIPESQDVVESFQKNFVESLTSRDENPQDLRTAIMGYSHMAELLKAQDDGTAVEKMFFLISRRTVPLYFTEDDHINFGDIVEYQETLARILTQLPDVTGDHMRIINKMCVLTIKKYPELKAEDQSYAGRSLKITIEHMSHLKVHFFEEFLSNIVSEGIAWTCSHPLLIDAELSRDQENSQRRPITYKDYIPLWKSLLASENYTLNNQEKVSTELLTTCINLTSKLDVRIKTREDNVFSDIALSQMPENEDDFRIFVNLVDLYDELLPDIINESSEIVKKLLESLIESSNTHPLVSGFYRLVKRLLRVVPSFSASENAFIVEYLRKTLKFVFEFSHELQISCIHLLLEIPKDFARDFLPHVAPVFTLAFRIGLNNYELADKTLENLERFVTWGDEGPVRALLLDVLPSLEVYLRSRESLEVYDNVEAPVKRISTTESALELLQNKILIFFGKVTNSVTFEFLHNQSQNTGGTWDSKDLLEYTMTFPEENLPVHLDTILPRVIELSLRCSDSRTRIAACETLHSIVIIVLGKNVEYISNAPDRYVSSYKILCPVLLKLGCDPDEVIWQIFNPLMLQMTHWLSSKLMLHSPAIGYLIDSLFDGLSDDSNSSIKDFSGICLAEFCKWSIKQDIQNHQRKIPLNILQVVENIRNFALHPLKSLKIASAIAFNHIYKILREDEQIVDTFWVEFLHCFVEAMDNCDDPRIRDALSHVARVLLEKSGVFRASSSRRRVPMNFPDGSLKSCVDFLLNRCINNDSSARKKCMELYERLREKIEGGNEGQYLGIQTLMLKRLNESETITSGEGLRCFIAVLDVYIWFLQRKFIEPKVLFHSNCQGTSSIFSFLQKFIREIDESPEDANIPVAVIKLLDLLVEILPIELSNREDIHNVLFGNKFCRLIHKCIRDPETLGFDVKSLEMKRILPEKMERLVKSLIKDLSATKMQMLFITLKSYFDDLLLATDVQDLSPARINQVKDKLESLITMKRCGLLEALSMDQIIMEKKLVVLKLIFREMKRQEGTRDWCRELTPEMKFHFTHLLELCLDDEGFSWLVKSKAQQIEKLLESEERSQMTHGEYFFITFRETFIRFLLRNIEISLRVIVEFARESPDFILFIINETALWLQRNKRQHKKSAEDFADAAISYFDHLHRILKNVGRRKNILKNIYRTVVRLKQNPVDIKVENKKMHYWILQEFSRSHTIPEKTQLLEDFLIYLVNDSGDDTELRVLFRTFDHLQVSRDSKGVPTSSLETTKFVQYFQTLVRDLPITKSLVVFEAVTISALKLGKYAENSSASDHLASYFTSIPHEKALNSLQMAHEIFLDASWPGDRLEALRYFLLPIFKRCPESVLNDFFENKIESLIWSVFTELPKNPQDRRLALISKFEAFSLLEVMFSSLDIATINHSSGPIATKVSEVTGQTSEVLIQVFRKVLDIRKMPIDPNDSDLSRSLHCAAFNCAVTMVTVSKETRYFQALFGENPRKDQLLWERIIDCSKSYSLTQTFKNLPKQRKFLVSIRETLGMEESSSSPSFLRSYNLASSTLTEDLAGYDMHGVIPLAEPSTPKLSVTLEDDELNDHECMAPIVGFLKFAFASHQGEEPPPWFQSFTGAMAVSEINVKLFLLKVILNTQEEFKRFRKLMVNKIVMMIYYIIKRSTFSYIIADALLMLVKWAEVSVPGDDVKGEVNKMFDLLVSKVEDKVSFETILKYNYSILQLLVKAWHEVLEPPSCLPEMMKVVPKGVRILFLLLQNGLGPKLVRDEAVLEFLLKALETWQKQEEPLLQTSAAIGLFLKFAAPQDPECQQRDTAIERIKEGLRKTAEPNRKIKCVHAMCTSFPGLLYELYQFVSHNHLKISAPTKKKSMELFLLRIPRMSDVQLTEELTHIKFQDLLENKVLSCEKICLEIILTLVTRLSGSALLPLAHLASNYSRHNDLDYRTLVYDIFMSIFKKYINVVTSQDNSAETLIDLSQKILLTGILDPSESLQNKCITFWTEEIKFRDSCPGRLLDILDEYSNHIAHDCLPIFALLFLQLSKKSHNYESQLFRPLDSTCSYKTYKIATSWRMKNLSYRIPLFVSSYASQYSQRFTLASLSSGDTDSSDDLMIRATNPLEFEPTLPVAFLTESNPEASTSDNIFAVPAIPTNFSRRFVASKSSTRHSYLQNRQEFLRQQTMKQRDSIKLSRGYRNGDLPDIAITHAAILNPLQELMKKDPLTCKNFMISMISAVIQGLQNHRNPEKKKSYSEFIHKVSEKFEHVFMNYHGGDLIVSAALEIILKNPGLSFDSKIVAGVAKLVGEEELGALLVERKLMNEIKEESLLEEPSSKRPRLENDENPRTENWVHLGELYESINDLDVLLSVFRNHVPGEDLNLASEARGRDSWEEAASHYERGIISERGGTRRHCRRGLVECLARLSDWEKLSEVVHRENTSLLQVLEDPVISRTGWMSDWYFRAQIYQSAMDSESSKEFLEQLKVTVNTEKGRRLVEDRFPEELALIHHTNMSEHAKSLIQVALRKSRDRWTQLSPLSVQLRLQVMTKLRTLCDTKLYRDCLVDLTRGSSDTLQALIDYWERSLPSPEDDSLSWDIHLARRTHVTEVLRRKLTGNCDNTGHSDKLLELEILQKMAFIKLAYCQKNPALMTKYMMDVKDFILETSNQLQIDFQFNRAQICFLRGQLGNAESKVKNFNLCKKKSESLVREGVERISVDTAIENLQLMVDWCSEMKNLKNENESSFNRIISKLIESSSYLPSEIDLEEYPLELLRRSISLAVAEPTPKRLQKCHLNLLKYCHRVILDQPGNQEAIKIFVESTLRAIGYGSNEATSYFPCILTEDYLGNDEIKRVFKEATEGIPTWKFLRWQPQLFIHLKTSLRPSVVPIIERLARDYPNALFSSLQSTKDVRSDLKNDPLVQELSLKFSQDLKDFAEALEYLVRPELYLMHHLDELAQDLHLGTDFVVDRLLAKVYHPRDPSMRGNIYKYISTFEEEVLRIKDMSPETIEEFVKSLKRRLNSSLTRNKDSDMLRDYSPYLSRINGSSLEIPGACSGESDPDSRYRPKIVKIEEKIQVMKSLRKPIRMRIIGDDTKSYNFLLKFGEDLRGEQRLQQTFNVINEVLRRDLSCSHRNLFLKTLKVIPLSRRLGLIEWIGNARTLQEFVEFTWSESQRGNVKLVDKNYEQWINESSDGEERREVRYREAVLRRSSDETIRKMKSLMSMIDGDALRRTFLTINPSAQGFVTARRNFIVTYAVMSLVQWVLGIGDRHLGNTMVQVESGKCTGIDFASVFGGGVQQAIPELMPLRLTNQILRLMEPFDQGDLVAATMGHVLEALRHHSDLISGVLGPIVRDRVNQTPQGRRDQWVSTEKLRVVLRKLGGDHPAAVMLDELRAHHFEEETLVKYEAVVRGESGRAFRSTVADTCLTTEVQIKCLLEQATDLNVLGRTYVGWRPYV</sequence>
<dbReference type="RefSeq" id="XP_011297765.1">
    <property type="nucleotide sequence ID" value="XM_011299463.1"/>
</dbReference>
<dbReference type="Pfam" id="PF19704">
    <property type="entry name" value="DNAPKcs_CC5"/>
    <property type="match status" value="2"/>
</dbReference>
<reference evidence="10" key="1">
    <citation type="submission" date="2025-08" db="UniProtKB">
        <authorList>
            <consortium name="RefSeq"/>
        </authorList>
    </citation>
    <scope>IDENTIFICATION</scope>
    <source>
        <strain evidence="10">USDA-PBARC FA_bdor</strain>
        <tissue evidence="10">Whole organism</tissue>
    </source>
</reference>